<protein>
    <recommendedName>
        <fullName evidence="3">Ribbon-helix-helix protein CopG domain-containing protein</fullName>
    </recommendedName>
</protein>
<sequence length="69" mass="7169">MPMATEQITVTVSAELADAVRRASTAAGQSMSDFTVAAWRLELIAVDTGGHTPAGLRDADVRAVLSLPT</sequence>
<accession>A0ABQ2K4W4</accession>
<evidence type="ECO:0008006" key="3">
    <source>
        <dbReference type="Google" id="ProtNLM"/>
    </source>
</evidence>
<dbReference type="Proteomes" id="UP000658127">
    <property type="component" value="Unassembled WGS sequence"/>
</dbReference>
<gene>
    <name evidence="1" type="ORF">GCM10011610_01970</name>
</gene>
<name>A0ABQ2K4W4_9NOCA</name>
<organism evidence="1 2">
    <name type="scientific">Nocardia rhizosphaerihabitans</name>
    <dbReference type="NCBI Taxonomy" id="1691570"/>
    <lineage>
        <taxon>Bacteria</taxon>
        <taxon>Bacillati</taxon>
        <taxon>Actinomycetota</taxon>
        <taxon>Actinomycetes</taxon>
        <taxon>Mycobacteriales</taxon>
        <taxon>Nocardiaceae</taxon>
        <taxon>Nocardia</taxon>
    </lineage>
</organism>
<evidence type="ECO:0000313" key="1">
    <source>
        <dbReference type="EMBL" id="GGN66711.1"/>
    </source>
</evidence>
<evidence type="ECO:0000313" key="2">
    <source>
        <dbReference type="Proteomes" id="UP000658127"/>
    </source>
</evidence>
<dbReference type="EMBL" id="BMNE01000001">
    <property type="protein sequence ID" value="GGN66711.1"/>
    <property type="molecule type" value="Genomic_DNA"/>
</dbReference>
<comment type="caution">
    <text evidence="1">The sequence shown here is derived from an EMBL/GenBank/DDBJ whole genome shotgun (WGS) entry which is preliminary data.</text>
</comment>
<proteinExistence type="predicted"/>
<reference evidence="2" key="1">
    <citation type="journal article" date="2019" name="Int. J. Syst. Evol. Microbiol.">
        <title>The Global Catalogue of Microorganisms (GCM) 10K type strain sequencing project: providing services to taxonomists for standard genome sequencing and annotation.</title>
        <authorList>
            <consortium name="The Broad Institute Genomics Platform"/>
            <consortium name="The Broad Institute Genome Sequencing Center for Infectious Disease"/>
            <person name="Wu L."/>
            <person name="Ma J."/>
        </authorList>
    </citation>
    <scope>NUCLEOTIDE SEQUENCE [LARGE SCALE GENOMIC DNA]</scope>
    <source>
        <strain evidence="2">CGMCC 4.7329</strain>
    </source>
</reference>
<keyword evidence="2" id="KW-1185">Reference proteome</keyword>